<organism evidence="2 3">
    <name type="scientific">Mycena sanguinolenta</name>
    <dbReference type="NCBI Taxonomy" id="230812"/>
    <lineage>
        <taxon>Eukaryota</taxon>
        <taxon>Fungi</taxon>
        <taxon>Dikarya</taxon>
        <taxon>Basidiomycota</taxon>
        <taxon>Agaricomycotina</taxon>
        <taxon>Agaricomycetes</taxon>
        <taxon>Agaricomycetidae</taxon>
        <taxon>Agaricales</taxon>
        <taxon>Marasmiineae</taxon>
        <taxon>Mycenaceae</taxon>
        <taxon>Mycena</taxon>
    </lineage>
</organism>
<feature type="compositionally biased region" description="Basic and acidic residues" evidence="1">
    <location>
        <begin position="12"/>
        <end position="29"/>
    </location>
</feature>
<dbReference type="OrthoDB" id="2856616at2759"/>
<feature type="compositionally biased region" description="Polar residues" evidence="1">
    <location>
        <begin position="47"/>
        <end position="61"/>
    </location>
</feature>
<sequence>MHLQVQVITADSRGRFDEPPDRDTCHRGPEGIGGENRKNRSAVRGRISQSTTRWPIPNTDQPGDGEQWLVEYPRYPFQSRHGAISQTAISVDPHQHRFSPPLPAQLVSLEIASVGDVGWSVFSDALKLLVELETLQLKGFPIPLPSTCSSVISLPKLRELHLSASPACCTQFIQTLDCPGVRQWRLDLFNIVGVGDLFRIVLDNLHQSPKSMVLHREFGSPNGSRDYFPRLPNYMYPGDFQHAIIGFAYDDARNLAHGILLDVAFWWKVPLDDPSLATIFAAVSEVSVIETVQWLSLIDWNCSPQESWRPLLQRLVRMQSLVISRAPASGLFWALVKHLEGSVLDDVALCPDLTEIAVNSTDCSAGGWIARQRHGQCPVNSYVDLDGARFLELLVYYLELRPVKLRTLRFLKCFNYTIAEIKLLRRLVDKLLWDAVGALGTTYGDNGDQFGAMTINHDLLSSRPGYEECNLTEEERWKRRWW</sequence>
<evidence type="ECO:0000256" key="1">
    <source>
        <dbReference type="SAM" id="MobiDB-lite"/>
    </source>
</evidence>
<dbReference type="Proteomes" id="UP000623467">
    <property type="component" value="Unassembled WGS sequence"/>
</dbReference>
<evidence type="ECO:0000313" key="2">
    <source>
        <dbReference type="EMBL" id="KAF7343834.1"/>
    </source>
</evidence>
<dbReference type="EMBL" id="JACAZH010000022">
    <property type="protein sequence ID" value="KAF7343834.1"/>
    <property type="molecule type" value="Genomic_DNA"/>
</dbReference>
<gene>
    <name evidence="2" type="ORF">MSAN_01964600</name>
</gene>
<feature type="region of interest" description="Disordered" evidence="1">
    <location>
        <begin position="1"/>
        <end position="67"/>
    </location>
</feature>
<reference evidence="2" key="1">
    <citation type="submission" date="2020-05" db="EMBL/GenBank/DDBJ databases">
        <title>Mycena genomes resolve the evolution of fungal bioluminescence.</title>
        <authorList>
            <person name="Tsai I.J."/>
        </authorList>
    </citation>
    <scope>NUCLEOTIDE SEQUENCE</scope>
    <source>
        <strain evidence="2">160909Yilan</strain>
    </source>
</reference>
<keyword evidence="3" id="KW-1185">Reference proteome</keyword>
<evidence type="ECO:0000313" key="3">
    <source>
        <dbReference type="Proteomes" id="UP000623467"/>
    </source>
</evidence>
<dbReference type="AlphaFoldDB" id="A0A8H6XNY2"/>
<comment type="caution">
    <text evidence="2">The sequence shown here is derived from an EMBL/GenBank/DDBJ whole genome shotgun (WGS) entry which is preliminary data.</text>
</comment>
<accession>A0A8H6XNY2</accession>
<name>A0A8H6XNY2_9AGAR</name>
<protein>
    <submittedName>
        <fullName evidence="2">Uncharacterized protein</fullName>
    </submittedName>
</protein>
<proteinExistence type="predicted"/>